<keyword evidence="3 5" id="KW-0808">Transferase</keyword>
<feature type="region of interest" description="Disordered" evidence="4">
    <location>
        <begin position="1"/>
        <end position="21"/>
    </location>
</feature>
<organism evidence="5 6">
    <name type="scientific">Meinhardsimonia xiamenensis</name>
    <dbReference type="NCBI Taxonomy" id="990712"/>
    <lineage>
        <taxon>Bacteria</taxon>
        <taxon>Pseudomonadati</taxon>
        <taxon>Pseudomonadota</taxon>
        <taxon>Alphaproteobacteria</taxon>
        <taxon>Rhodobacterales</taxon>
        <taxon>Paracoccaceae</taxon>
        <taxon>Meinhardsimonia</taxon>
    </lineage>
</organism>
<dbReference type="AlphaFoldDB" id="A0A1G9G0Y2"/>
<name>A0A1G9G0Y2_9RHOB</name>
<accession>A0A1G9G0Y2</accession>
<dbReference type="RefSeq" id="WP_092500937.1">
    <property type="nucleotide sequence ID" value="NZ_FNFV01000006.1"/>
</dbReference>
<reference evidence="6" key="1">
    <citation type="submission" date="2016-10" db="EMBL/GenBank/DDBJ databases">
        <authorList>
            <person name="Varghese N."/>
            <person name="Submissions S."/>
        </authorList>
    </citation>
    <scope>NUCLEOTIDE SEQUENCE [LARGE SCALE GENOMIC DNA]</scope>
    <source>
        <strain evidence="6">CGMCC 1.10789</strain>
    </source>
</reference>
<keyword evidence="2 5" id="KW-0489">Methyltransferase</keyword>
<dbReference type="InterPro" id="IPR010426">
    <property type="entry name" value="MTTB_MeTrfase"/>
</dbReference>
<evidence type="ECO:0000256" key="3">
    <source>
        <dbReference type="ARBA" id="ARBA00022679"/>
    </source>
</evidence>
<protein>
    <submittedName>
        <fullName evidence="5">Trimethylamine:corrinoid methyltransferase</fullName>
    </submittedName>
</protein>
<proteinExistence type="inferred from homology"/>
<keyword evidence="6" id="KW-1185">Reference proteome</keyword>
<dbReference type="InterPro" id="IPR038601">
    <property type="entry name" value="MttB-like_sf"/>
</dbReference>
<evidence type="ECO:0000256" key="4">
    <source>
        <dbReference type="SAM" id="MobiDB-lite"/>
    </source>
</evidence>
<dbReference type="Pfam" id="PF06253">
    <property type="entry name" value="MTTB"/>
    <property type="match status" value="1"/>
</dbReference>
<dbReference type="GO" id="GO:0008168">
    <property type="term" value="F:methyltransferase activity"/>
    <property type="evidence" value="ECO:0007669"/>
    <property type="project" value="UniProtKB-KW"/>
</dbReference>
<dbReference type="Gene3D" id="3.20.20.480">
    <property type="entry name" value="Trimethylamine methyltransferase-like"/>
    <property type="match status" value="1"/>
</dbReference>
<dbReference type="OrthoDB" id="5713681at2"/>
<dbReference type="GO" id="GO:0015948">
    <property type="term" value="P:methanogenesis"/>
    <property type="evidence" value="ECO:0007669"/>
    <property type="project" value="InterPro"/>
</dbReference>
<dbReference type="Proteomes" id="UP000199328">
    <property type="component" value="Unassembled WGS sequence"/>
</dbReference>
<gene>
    <name evidence="5" type="ORF">SAMN05216257_10641</name>
</gene>
<evidence type="ECO:0000313" key="6">
    <source>
        <dbReference type="Proteomes" id="UP000199328"/>
    </source>
</evidence>
<sequence length="514" mass="54624">MARRSRRNAELAAAPPPADAFHLAAPPRPRPAFAMAPEAARAHLITRARQLLAEHGIAVVHEPARAAMLKAGAKPGREAIRIRLPRALQSEALDATPKTVTLCGKRPERDITLPRADHGFIMRTGTGAHGFIEPDTGRYRNMDIGDVATIAALGNGLDQVGFIAHPFCYGVHELTSDIHAVGELVTRTDKHIWLQPYNVENVEYLVRIVEAAGSTPARPIASMIVCSFSPLEFKVMDVEALIQAGRAGLPVHACSLPSAGGTAPLSVGGNALMALAEIIAMVTMAHVLAPGTPVIATPLMFTLDMATGRALHACPESLQAKALAVACLRDLGLLTHTYGMGSDTPDVDGQSMAERAMLGQMVALAGADILGGVGQLETATVFSPVQAVLDDELGAFLRATIQSPEIDDAALNWEEVRQVGIGAHFLASTHTLEHCRNQYRPGVFQRMGRDDYEKAGRAGAFEAARARALELIAAPPPPALPDEDACREIAAIRAAADADILPKSRKISGRREVI</sequence>
<evidence type="ECO:0000256" key="1">
    <source>
        <dbReference type="ARBA" id="ARBA00007137"/>
    </source>
</evidence>
<evidence type="ECO:0000313" key="5">
    <source>
        <dbReference type="EMBL" id="SDK94013.1"/>
    </source>
</evidence>
<evidence type="ECO:0000256" key="2">
    <source>
        <dbReference type="ARBA" id="ARBA00022603"/>
    </source>
</evidence>
<dbReference type="STRING" id="990712.SAMN05216257_10641"/>
<dbReference type="GO" id="GO:0032259">
    <property type="term" value="P:methylation"/>
    <property type="evidence" value="ECO:0007669"/>
    <property type="project" value="UniProtKB-KW"/>
</dbReference>
<comment type="similarity">
    <text evidence="1">Belongs to the trimethylamine methyltransferase family.</text>
</comment>
<dbReference type="EMBL" id="FNFV01000006">
    <property type="protein sequence ID" value="SDK94013.1"/>
    <property type="molecule type" value="Genomic_DNA"/>
</dbReference>